<accession>A0AA40CCZ3</accession>
<keyword evidence="3" id="KW-0119">Carbohydrate metabolism</keyword>
<keyword evidence="2" id="KW-0294">Fucose metabolism</keyword>
<evidence type="ECO:0000313" key="6">
    <source>
        <dbReference type="Proteomes" id="UP001175000"/>
    </source>
</evidence>
<dbReference type="GO" id="GO:0006004">
    <property type="term" value="P:fucose metabolic process"/>
    <property type="evidence" value="ECO:0007669"/>
    <property type="project" value="UniProtKB-KW"/>
</dbReference>
<organism evidence="5 6">
    <name type="scientific">Immersiella caudata</name>
    <dbReference type="NCBI Taxonomy" id="314043"/>
    <lineage>
        <taxon>Eukaryota</taxon>
        <taxon>Fungi</taxon>
        <taxon>Dikarya</taxon>
        <taxon>Ascomycota</taxon>
        <taxon>Pezizomycotina</taxon>
        <taxon>Sordariomycetes</taxon>
        <taxon>Sordariomycetidae</taxon>
        <taxon>Sordariales</taxon>
        <taxon>Lasiosphaeriaceae</taxon>
        <taxon>Immersiella</taxon>
    </lineage>
</organism>
<dbReference type="Gene3D" id="3.40.50.11350">
    <property type="match status" value="1"/>
</dbReference>
<evidence type="ECO:0000313" key="5">
    <source>
        <dbReference type="EMBL" id="KAK0632873.1"/>
    </source>
</evidence>
<gene>
    <name evidence="5" type="ORF">B0T14DRAFT_417989</name>
</gene>
<keyword evidence="1" id="KW-0808">Transferase</keyword>
<keyword evidence="4" id="KW-0812">Transmembrane</keyword>
<dbReference type="Proteomes" id="UP001175000">
    <property type="component" value="Unassembled WGS sequence"/>
</dbReference>
<dbReference type="CDD" id="cd11296">
    <property type="entry name" value="O-FucT_like"/>
    <property type="match status" value="1"/>
</dbReference>
<dbReference type="Pfam" id="PF10250">
    <property type="entry name" value="O-FucT"/>
    <property type="match status" value="1"/>
</dbReference>
<dbReference type="InterPro" id="IPR019378">
    <property type="entry name" value="GDP-Fuc_O-FucTrfase"/>
</dbReference>
<evidence type="ECO:0000256" key="2">
    <source>
        <dbReference type="ARBA" id="ARBA00023253"/>
    </source>
</evidence>
<evidence type="ECO:0000256" key="4">
    <source>
        <dbReference type="SAM" id="Phobius"/>
    </source>
</evidence>
<keyword evidence="6" id="KW-1185">Reference proteome</keyword>
<evidence type="ECO:0000256" key="3">
    <source>
        <dbReference type="ARBA" id="ARBA00023277"/>
    </source>
</evidence>
<keyword evidence="4" id="KW-0472">Membrane</keyword>
<dbReference type="AlphaFoldDB" id="A0AA40CCZ3"/>
<keyword evidence="4" id="KW-1133">Transmembrane helix</keyword>
<feature type="transmembrane region" description="Helical" evidence="4">
    <location>
        <begin position="7"/>
        <end position="30"/>
    </location>
</feature>
<evidence type="ECO:0008006" key="7">
    <source>
        <dbReference type="Google" id="ProtNLM"/>
    </source>
</evidence>
<protein>
    <recommendedName>
        <fullName evidence="7">O-fucosyltransferase family protein</fullName>
    </recommendedName>
</protein>
<dbReference type="GO" id="GO:0016740">
    <property type="term" value="F:transferase activity"/>
    <property type="evidence" value="ECO:0007669"/>
    <property type="project" value="UniProtKB-KW"/>
</dbReference>
<sequence length="451" mass="50127">MLTSPRLLQLLKIVVPFVVAVWLLGSIIPYRAAYDGLTRHFQDEKELFISDFLSHEIDGAFNGQSIAELCASKQWTPGLFLSCDPPAGGFGQVKNAHLNCVRFAIEMGAELIVPRIVKRLDVAKPTPWNGGGPIKGVSLEYFFDFLFLNRSLSQSCPQMKFHRSLDDLWDVPSLQQPHPISLATTHTDLVKGAIVNDTTLLADQIKTYIGKISPSEKRTLPIRFHLPVTNWAFPTSAENAHFTHQFGRILTIRKDILRLSAAVLYALSKRHRIGINPRGGLPAQHLKNTFVAIHLRTEQDAKYTLPPFDVQADDLVDYLATSKVKIAYLATGTTLEEVSLFTKMASEVNVTVVRKEDLLEGEELKALEALTWDQRAMVDYGVMLRAGRMAGPGGSSFAWEVALKRGRATGDDGVLVRNGTGEDVDLTWSDGRSTLFRVQGMGEILRETVWS</sequence>
<comment type="caution">
    <text evidence="5">The sequence shown here is derived from an EMBL/GenBank/DDBJ whole genome shotgun (WGS) entry which is preliminary data.</text>
</comment>
<evidence type="ECO:0000256" key="1">
    <source>
        <dbReference type="ARBA" id="ARBA00022679"/>
    </source>
</evidence>
<reference evidence="5" key="1">
    <citation type="submission" date="2023-06" db="EMBL/GenBank/DDBJ databases">
        <title>Genome-scale phylogeny and comparative genomics of the fungal order Sordariales.</title>
        <authorList>
            <consortium name="Lawrence Berkeley National Laboratory"/>
            <person name="Hensen N."/>
            <person name="Bonometti L."/>
            <person name="Westerberg I."/>
            <person name="Brannstrom I.O."/>
            <person name="Guillou S."/>
            <person name="Cros-Aarteil S."/>
            <person name="Calhoun S."/>
            <person name="Haridas S."/>
            <person name="Kuo A."/>
            <person name="Mondo S."/>
            <person name="Pangilinan J."/>
            <person name="Riley R."/>
            <person name="Labutti K."/>
            <person name="Andreopoulos B."/>
            <person name="Lipzen A."/>
            <person name="Chen C."/>
            <person name="Yanf M."/>
            <person name="Daum C."/>
            <person name="Ng V."/>
            <person name="Clum A."/>
            <person name="Steindorff A."/>
            <person name="Ohm R."/>
            <person name="Martin F."/>
            <person name="Silar P."/>
            <person name="Natvig D."/>
            <person name="Lalanne C."/>
            <person name="Gautier V."/>
            <person name="Ament-Velasquez S.L."/>
            <person name="Kruys A."/>
            <person name="Hutchinson M.I."/>
            <person name="Powell A.J."/>
            <person name="Barry K."/>
            <person name="Miller A.N."/>
            <person name="Grigoriev I.V."/>
            <person name="Debuchy R."/>
            <person name="Gladieux P."/>
            <person name="Thoren M.H."/>
            <person name="Johannesson H."/>
        </authorList>
    </citation>
    <scope>NUCLEOTIDE SEQUENCE</scope>
    <source>
        <strain evidence="5">CBS 606.72</strain>
    </source>
</reference>
<proteinExistence type="predicted"/>
<name>A0AA40CCZ3_9PEZI</name>
<dbReference type="EMBL" id="JAULSU010000001">
    <property type="protein sequence ID" value="KAK0632873.1"/>
    <property type="molecule type" value="Genomic_DNA"/>
</dbReference>